<evidence type="ECO:0000259" key="3">
    <source>
        <dbReference type="Pfam" id="PF19031"/>
    </source>
</evidence>
<protein>
    <recommendedName>
        <fullName evidence="3">CCZ1/INTU/HSP4 first Longin domain-containing protein</fullName>
    </recommendedName>
</protein>
<gene>
    <name evidence="4" type="ORF">DNG_09400</name>
</gene>
<comment type="similarity">
    <text evidence="1">Belongs to the CCZ1 family.</text>
</comment>
<feature type="compositionally biased region" description="Basic and acidic residues" evidence="2">
    <location>
        <begin position="408"/>
        <end position="417"/>
    </location>
</feature>
<feature type="domain" description="CCZ1/INTU/HSP4 first Longin" evidence="3">
    <location>
        <begin position="13"/>
        <end position="122"/>
    </location>
</feature>
<feature type="compositionally biased region" description="Basic and acidic residues" evidence="2">
    <location>
        <begin position="456"/>
        <end position="467"/>
    </location>
</feature>
<dbReference type="AlphaFoldDB" id="A0AAE8SZ99"/>
<dbReference type="EMBL" id="ONZQ02000016">
    <property type="protein sequence ID" value="SPO06706.1"/>
    <property type="molecule type" value="Genomic_DNA"/>
</dbReference>
<feature type="region of interest" description="Disordered" evidence="2">
    <location>
        <begin position="265"/>
        <end position="290"/>
    </location>
</feature>
<name>A0AAE8SZ99_9PEZI</name>
<organism evidence="4 5">
    <name type="scientific">Cephalotrichum gorgonifer</name>
    <dbReference type="NCBI Taxonomy" id="2041049"/>
    <lineage>
        <taxon>Eukaryota</taxon>
        <taxon>Fungi</taxon>
        <taxon>Dikarya</taxon>
        <taxon>Ascomycota</taxon>
        <taxon>Pezizomycotina</taxon>
        <taxon>Sordariomycetes</taxon>
        <taxon>Hypocreomycetidae</taxon>
        <taxon>Microascales</taxon>
        <taxon>Microascaceae</taxon>
        <taxon>Cephalotrichum</taxon>
    </lineage>
</organism>
<dbReference type="GO" id="GO:0035658">
    <property type="term" value="C:Mon1-Ccz1 complex"/>
    <property type="evidence" value="ECO:0007669"/>
    <property type="project" value="InterPro"/>
</dbReference>
<feature type="region of interest" description="Disordered" evidence="2">
    <location>
        <begin position="485"/>
        <end position="509"/>
    </location>
</feature>
<sequence>MTSQITPARLGFLAIYNPSLSSGSDEDSIGDQIVYYASPSSLSARRRAQRRKRRRHGRPTEDVSPEERNERLRQIGLAQGMVEFSRGFSGGEALDVVETERTRVVVREIEPGWWVLSSIDLTRVPLPPKLPTSPSTSQSEEVVEYSSKDLKPPSLLLQDLVRAHSLFLLHHGVSLSSLHSRLGRRRFVSALTRYWDLFLSTWSVCLHGNPVRSVFGGINIAASGELGVGVGEEDRGSGEREVLEGLVGRIEGLVDVGVSKFAEANEDENGVEKEKGAPKGGPAWIGTGRDPGAEDGAIFLGTGALSKKSQTDLFHWMEDLYTWGENAYGVIAAPSSVRENTKEKKPIHKDSDGVIDPPQPLSRDGDGGTETQGEVAKNVPPARDEAPPLEPAGKSGDTPSGEPAQPKAAEDAVPQEHEDGHLDRFVNVLKLGYGTYWTLGGAAGGPPDGSHPAVDAPKDKPAVPKRHVDESEGFFLIGLKGTAEEHALSDSEEDSSHESPSAPSTHTRVLHVRLSPSARPAETQESNSKNAHPADTATPLRAVVYVIKPFIFTFLFRPDTPALSSDTLYRSLHYQLSPLRKPLLLSTAYRPPRPLEAGSPSTPSVYDLVFDPATNTTHSTIPNIPAGDPNPWTRAEAAATHAHLLSLYGARKSRDAETTARTNKGWWIVWSRVSPTSVTSPPAVITDEDEESDGDASSGDSAPRVQAKEVILLRRAGETIRSRAFSTSALRGGDGSSKLAPGIGVDTRGYIESLLSLGR</sequence>
<feature type="compositionally biased region" description="Basic and acidic residues" evidence="2">
    <location>
        <begin position="58"/>
        <end position="69"/>
    </location>
</feature>
<feature type="compositionally biased region" description="Low complexity" evidence="2">
    <location>
        <begin position="676"/>
        <end position="685"/>
    </location>
</feature>
<evidence type="ECO:0000256" key="2">
    <source>
        <dbReference type="SAM" id="MobiDB-lite"/>
    </source>
</evidence>
<feature type="region of interest" description="Disordered" evidence="2">
    <location>
        <begin position="444"/>
        <end position="467"/>
    </location>
</feature>
<dbReference type="Proteomes" id="UP001187682">
    <property type="component" value="Unassembled WGS sequence"/>
</dbReference>
<keyword evidence="5" id="KW-1185">Reference proteome</keyword>
<comment type="caution">
    <text evidence="4">The sequence shown here is derived from an EMBL/GenBank/DDBJ whole genome shotgun (WGS) entry which is preliminary data.</text>
</comment>
<evidence type="ECO:0000256" key="1">
    <source>
        <dbReference type="ARBA" id="ARBA00005352"/>
    </source>
</evidence>
<reference evidence="4" key="1">
    <citation type="submission" date="2018-03" db="EMBL/GenBank/DDBJ databases">
        <authorList>
            <person name="Guldener U."/>
        </authorList>
    </citation>
    <scope>NUCLEOTIDE SEQUENCE</scope>
</reference>
<dbReference type="GO" id="GO:0016192">
    <property type="term" value="P:vesicle-mediated transport"/>
    <property type="evidence" value="ECO:0007669"/>
    <property type="project" value="InterPro"/>
</dbReference>
<feature type="region of interest" description="Disordered" evidence="2">
    <location>
        <begin position="337"/>
        <end position="417"/>
    </location>
</feature>
<dbReference type="InterPro" id="IPR013176">
    <property type="entry name" value="Ccz1"/>
</dbReference>
<proteinExistence type="inferred from homology"/>
<evidence type="ECO:0000313" key="4">
    <source>
        <dbReference type="EMBL" id="SPO06706.1"/>
    </source>
</evidence>
<feature type="compositionally biased region" description="Basic and acidic residues" evidence="2">
    <location>
        <begin position="485"/>
        <end position="497"/>
    </location>
</feature>
<feature type="region of interest" description="Disordered" evidence="2">
    <location>
        <begin position="44"/>
        <end position="69"/>
    </location>
</feature>
<feature type="compositionally biased region" description="Basic and acidic residues" evidence="2">
    <location>
        <begin position="339"/>
        <end position="352"/>
    </location>
</feature>
<dbReference type="PANTHER" id="PTHR13056">
    <property type="entry name" value="VACUOLAR FUSION PROTEIN CCZ1 HOMOLOG-RELATED"/>
    <property type="match status" value="1"/>
</dbReference>
<dbReference type="Pfam" id="PF19031">
    <property type="entry name" value="Intu_longin_1"/>
    <property type="match status" value="1"/>
</dbReference>
<accession>A0AAE8SZ99</accession>
<feature type="compositionally biased region" description="Basic residues" evidence="2">
    <location>
        <begin position="44"/>
        <end position="57"/>
    </location>
</feature>
<evidence type="ECO:0000313" key="5">
    <source>
        <dbReference type="Proteomes" id="UP001187682"/>
    </source>
</evidence>
<dbReference type="InterPro" id="IPR043987">
    <property type="entry name" value="CCZ1/INTU/HSP4_longin_1"/>
</dbReference>
<feature type="region of interest" description="Disordered" evidence="2">
    <location>
        <begin position="676"/>
        <end position="707"/>
    </location>
</feature>
<dbReference type="PANTHER" id="PTHR13056:SF0">
    <property type="entry name" value="VACUOLAR FUSION PROTEIN CCZ1 HOMOLOG-RELATED"/>
    <property type="match status" value="1"/>
</dbReference>